<organism evidence="3 4">
    <name type="scientific">Rugamonas rubra</name>
    <dbReference type="NCBI Taxonomy" id="758825"/>
    <lineage>
        <taxon>Bacteria</taxon>
        <taxon>Pseudomonadati</taxon>
        <taxon>Pseudomonadota</taxon>
        <taxon>Betaproteobacteria</taxon>
        <taxon>Burkholderiales</taxon>
        <taxon>Oxalobacteraceae</taxon>
        <taxon>Telluria group</taxon>
        <taxon>Rugamonas</taxon>
    </lineage>
</organism>
<evidence type="ECO:0000259" key="2">
    <source>
        <dbReference type="Pfam" id="PF20028"/>
    </source>
</evidence>
<dbReference type="SUPFAM" id="SSF52129">
    <property type="entry name" value="Caspase-like"/>
    <property type="match status" value="1"/>
</dbReference>
<feature type="domain" description="vWA-MoxR associated protein middle region 4" evidence="1">
    <location>
        <begin position="257"/>
        <end position="363"/>
    </location>
</feature>
<accession>A0A1I4URT8</accession>
<keyword evidence="4" id="KW-1185">Reference proteome</keyword>
<proteinExistence type="predicted"/>
<protein>
    <recommendedName>
        <fullName evidence="5">Caspase domain-containing protein</fullName>
    </recommendedName>
</protein>
<dbReference type="STRING" id="758825.SAMN02982985_05775"/>
<dbReference type="InterPro" id="IPR045450">
    <property type="entry name" value="VMAP_C"/>
</dbReference>
<dbReference type="InterPro" id="IPR029030">
    <property type="entry name" value="Caspase-like_dom_sf"/>
</dbReference>
<reference evidence="3 4" key="1">
    <citation type="submission" date="2016-10" db="EMBL/GenBank/DDBJ databases">
        <authorList>
            <person name="de Groot N.N."/>
        </authorList>
    </citation>
    <scope>NUCLEOTIDE SEQUENCE [LARGE SCALE GENOMIC DNA]</scope>
    <source>
        <strain evidence="3 4">ATCC 43154</strain>
    </source>
</reference>
<gene>
    <name evidence="3" type="ORF">SAMN02982985_05775</name>
</gene>
<evidence type="ECO:0000313" key="3">
    <source>
        <dbReference type="EMBL" id="SFM91625.1"/>
    </source>
</evidence>
<evidence type="ECO:0000313" key="4">
    <source>
        <dbReference type="Proteomes" id="UP000199470"/>
    </source>
</evidence>
<dbReference type="EMBL" id="FOTW01000048">
    <property type="protein sequence ID" value="SFM91625.1"/>
    <property type="molecule type" value="Genomic_DNA"/>
</dbReference>
<dbReference type="AlphaFoldDB" id="A0A1I4URT8"/>
<sequence>MELTAIVVGIDHYGFRGRRLHTPVEDALRFVDWLIGRSDVSRDGIKLFLSPESWGETAVAEWIVRQKWKGGCRNATNNDLSEFINTELPDLNPKTVLIFWGGHGFVDDENRHFMYTSNASEGKPHCIGVDDLVHSLARDCFDQLAQKVCIVDACAVPYPHDPESVRYLATPLASPVSRISHAAYIGACSASPGFTSTGLFAKALLNKLEDDTTGAWPDFAQVLTDIVDDAVPLGLAKQRPRLKLITTGKERTLSFEDPRLDDALAAIQQVAITDAQVYRLYVRSLTLSADAVTPPVGLAVVLKLLHDLNPSRPGGPDPMSEFMMRAGREFPDAAIQAWIHKHLTPQFRAQIDATLDKEAGDQSAVYARLFIEIDDKQHRVRWHVQHPDPMRFSAVEECPWNPAIAEPSLSSVLTDIIRRVEAMAIAGTHRIVIGLLLPHNLLGEGIETTLITVDDALDEESMPLLQRFPVLLHWQRRAAGGTYMGSPSLREWRTLLGSLEQQLNGTTTAAIKWLPGIAEHGDAKRFAGDAANHLTDSKSVEVCIGVPHPGSGLPEHLQQMLRACLERGIPYFSWISAAPADPSALERATSKFFARHEPSHAPLAVAKHIQRSAMNNEPGKNLRIVWDDDRMLPAQGSFSLPKDTI</sequence>
<evidence type="ECO:0008006" key="5">
    <source>
        <dbReference type="Google" id="ProtNLM"/>
    </source>
</evidence>
<name>A0A1I4URT8_9BURK</name>
<dbReference type="RefSeq" id="WP_093391206.1">
    <property type="nucleotide sequence ID" value="NZ_FOTW01000048.1"/>
</dbReference>
<dbReference type="Pfam" id="PF20028">
    <property type="entry name" value="VMAP-C"/>
    <property type="match status" value="1"/>
</dbReference>
<dbReference type="Proteomes" id="UP000199470">
    <property type="component" value="Unassembled WGS sequence"/>
</dbReference>
<feature type="domain" description="vWA-MoxR associated protein C-terminal" evidence="2">
    <location>
        <begin position="393"/>
        <end position="628"/>
    </location>
</feature>
<dbReference type="InterPro" id="IPR045449">
    <property type="entry name" value="VMAP-M4"/>
</dbReference>
<evidence type="ECO:0000259" key="1">
    <source>
        <dbReference type="Pfam" id="PF19966"/>
    </source>
</evidence>
<dbReference type="Pfam" id="PF19966">
    <property type="entry name" value="VMAP-M4"/>
    <property type="match status" value="1"/>
</dbReference>